<accession>A0AB73ZCI7</accession>
<dbReference type="SUPFAM" id="SSF53756">
    <property type="entry name" value="UDP-Glycosyltransferase/glycogen phosphorylase"/>
    <property type="match status" value="1"/>
</dbReference>
<comment type="caution">
    <text evidence="1">The sequence shown here is derived from an EMBL/GenBank/DDBJ whole genome shotgun (WGS) entry which is preliminary data.</text>
</comment>
<evidence type="ECO:0000313" key="2">
    <source>
        <dbReference type="Proteomes" id="UP000286392"/>
    </source>
</evidence>
<evidence type="ECO:0000313" key="1">
    <source>
        <dbReference type="EMBL" id="RHK84991.1"/>
    </source>
</evidence>
<gene>
    <name evidence="1" type="ORF">DW043_15800</name>
</gene>
<dbReference type="RefSeq" id="WP_118121613.1">
    <property type="nucleotide sequence ID" value="NZ_QROB01000025.1"/>
</dbReference>
<reference evidence="1 2" key="1">
    <citation type="submission" date="2018-08" db="EMBL/GenBank/DDBJ databases">
        <title>A genome reference for cultivated species of the human gut microbiota.</title>
        <authorList>
            <person name="Zou Y."/>
            <person name="Xue W."/>
            <person name="Luo G."/>
        </authorList>
    </citation>
    <scope>NUCLEOTIDE SEQUENCE [LARGE SCALE GENOMIC DNA]</scope>
    <source>
        <strain evidence="1 2">AF39-8AT</strain>
    </source>
</reference>
<dbReference type="Pfam" id="PF13692">
    <property type="entry name" value="Glyco_trans_1_4"/>
    <property type="match status" value="1"/>
</dbReference>
<name>A0AB73ZCI7_PHOVU</name>
<organism evidence="1 2">
    <name type="scientific">Phocaeicola vulgatus</name>
    <name type="common">Bacteroides vulgatus</name>
    <dbReference type="NCBI Taxonomy" id="821"/>
    <lineage>
        <taxon>Bacteria</taxon>
        <taxon>Pseudomonadati</taxon>
        <taxon>Bacteroidota</taxon>
        <taxon>Bacteroidia</taxon>
        <taxon>Bacteroidales</taxon>
        <taxon>Bacteroidaceae</taxon>
        <taxon>Phocaeicola</taxon>
    </lineage>
</organism>
<dbReference type="EMBL" id="QROB01000025">
    <property type="protein sequence ID" value="RHK84991.1"/>
    <property type="molecule type" value="Genomic_DNA"/>
</dbReference>
<dbReference type="Proteomes" id="UP000286392">
    <property type="component" value="Unassembled WGS sequence"/>
</dbReference>
<protein>
    <submittedName>
        <fullName evidence="1">Glycosyltransferase</fullName>
    </submittedName>
</protein>
<sequence>MQKIRKPVSMAILQPEVPHYREEFNKLLKEKVKLCDLYVYNSIKEVSKRGFIQNEKLVKYIPNFKLKGIVFYNPLTLLNKKYDTLVLMLHFAHFTTWILLLTKFIHKKRIILWGQGISIKRYIKEEKKPHPLLKWMMMMADAAWIYMPKETNLWKTIFPKKPIVALGNTIAGVKDIINYQSSQSKEELKIKYGIKEQRLLIYCARFSTHLRRTDLLEQTIQSVDNQKIGFIIIGDGPMKPDFTKYTNVHDFGAVYDVNIKHDLFEMADIYYQPAWMGLSIVEAMAYGKPVCTFTRTKETKQGVEYDYIHPYETGLLFSSVKEAAQILSEISDKNIIEMGKQAKELIRQTATSENMANNAISIL</sequence>
<proteinExistence type="predicted"/>
<dbReference type="Gene3D" id="3.40.50.2000">
    <property type="entry name" value="Glycogen Phosphorylase B"/>
    <property type="match status" value="2"/>
</dbReference>
<dbReference type="AlphaFoldDB" id="A0AB73ZCI7"/>